<dbReference type="KEGG" id="sliu:111354415"/>
<keyword evidence="3" id="KW-1185">Reference proteome</keyword>
<name>A0A9J7E3W6_SPOLT</name>
<keyword evidence="1" id="KW-0472">Membrane</keyword>
<feature type="chain" id="PRO_5039939053" evidence="2">
    <location>
        <begin position="20"/>
        <end position="545"/>
    </location>
</feature>
<protein>
    <submittedName>
        <fullName evidence="4">Uncharacterized protein LOC111354415</fullName>
    </submittedName>
</protein>
<reference evidence="4" key="1">
    <citation type="submission" date="2025-08" db="UniProtKB">
        <authorList>
            <consortium name="RefSeq"/>
        </authorList>
    </citation>
    <scope>IDENTIFICATION</scope>
    <source>
        <strain evidence="4">Ishihara</strain>
        <tissue evidence="4">Whole body</tissue>
    </source>
</reference>
<keyword evidence="1" id="KW-0812">Transmembrane</keyword>
<dbReference type="OrthoDB" id="7357225at2759"/>
<proteinExistence type="predicted"/>
<dbReference type="Proteomes" id="UP000301870">
    <property type="component" value="Chromosome 18"/>
</dbReference>
<dbReference type="RefSeq" id="XP_022823636.1">
    <property type="nucleotide sequence ID" value="XM_022967868.1"/>
</dbReference>
<gene>
    <name evidence="4" type="primary">LOC111354415</name>
</gene>
<evidence type="ECO:0000313" key="4">
    <source>
        <dbReference type="RefSeq" id="XP_022823636.1"/>
    </source>
</evidence>
<dbReference type="AlphaFoldDB" id="A0A9J7E3W6"/>
<evidence type="ECO:0000256" key="1">
    <source>
        <dbReference type="SAM" id="Phobius"/>
    </source>
</evidence>
<keyword evidence="2" id="KW-0732">Signal</keyword>
<feature type="transmembrane region" description="Helical" evidence="1">
    <location>
        <begin position="509"/>
        <end position="529"/>
    </location>
</feature>
<evidence type="ECO:0000256" key="2">
    <source>
        <dbReference type="SAM" id="SignalP"/>
    </source>
</evidence>
<dbReference type="Gene3D" id="3.40.50.2300">
    <property type="match status" value="1"/>
</dbReference>
<dbReference type="SUPFAM" id="SSF53822">
    <property type="entry name" value="Periplasmic binding protein-like I"/>
    <property type="match status" value="1"/>
</dbReference>
<dbReference type="InterPro" id="IPR028082">
    <property type="entry name" value="Peripla_BP_I"/>
</dbReference>
<feature type="signal peptide" evidence="2">
    <location>
        <begin position="1"/>
        <end position="19"/>
    </location>
</feature>
<dbReference type="GeneID" id="111354415"/>
<accession>A0A9J7E3W6</accession>
<evidence type="ECO:0000313" key="3">
    <source>
        <dbReference type="Proteomes" id="UP000301870"/>
    </source>
</evidence>
<organism evidence="3 4">
    <name type="scientific">Spodoptera litura</name>
    <name type="common">Asian cotton leafworm</name>
    <dbReference type="NCBI Taxonomy" id="69820"/>
    <lineage>
        <taxon>Eukaryota</taxon>
        <taxon>Metazoa</taxon>
        <taxon>Ecdysozoa</taxon>
        <taxon>Arthropoda</taxon>
        <taxon>Hexapoda</taxon>
        <taxon>Insecta</taxon>
        <taxon>Pterygota</taxon>
        <taxon>Neoptera</taxon>
        <taxon>Endopterygota</taxon>
        <taxon>Lepidoptera</taxon>
        <taxon>Glossata</taxon>
        <taxon>Ditrysia</taxon>
        <taxon>Noctuoidea</taxon>
        <taxon>Noctuidae</taxon>
        <taxon>Amphipyrinae</taxon>
        <taxon>Spodoptera</taxon>
    </lineage>
</organism>
<sequence>MILIAFISVLLPVFDVSVAYIGLDDIYAKITLIESTNEDNKKLNDIFENACGKYYEIDRWSESNLKYQLPHAVIHFAVPGSYNYNHDKVKGNFVYAGSFTDPNEINCFKNVDNEVYCNETANLVNVHLTQLDDGSVFNFVQSFQLDRIHSLTEERCRPGFKSIDNLNTVIICQTLKTNFMTLKNNYNKFDINIIQTDDSSCNETIKDNQHQLLAILRAEPKVDTQIPTVLLRTSYISSEDRTGLPNSMNLVPWPLLKFGILKFIQNVGWQRVVVVSDDSEFSVAFEKELTDLLHKEKIVFASIRCDSAECSLGSLTIKLRKASPMIVIANMEKGNDVFELISKTRHSKSSHSKTTWILRDMKDTELNLLNEQISQLSQNINVFSVSLRSHNSNDYNCDNMDNDIRNGVAIIADAYINRHNINSFTDKTKKNEFYRLFGEKMNEVKRNEAIVCVKRVSPKHQLVSTMYVNDSGAVVRSFKQPFKKVPKDSPFCLAYSYKYFYPCDYVRPLIFLFVVFMFLMTVCWLTCFFDKTTPLNRNNYYRHFD</sequence>
<keyword evidence="1" id="KW-1133">Transmembrane helix</keyword>